<dbReference type="CDD" id="cd00093">
    <property type="entry name" value="HTH_XRE"/>
    <property type="match status" value="1"/>
</dbReference>
<dbReference type="RefSeq" id="WP_065411635.1">
    <property type="nucleotide sequence ID" value="NZ_MAYT01000029.1"/>
</dbReference>
<gene>
    <name evidence="4" type="ORF">A8F95_13515</name>
</gene>
<dbReference type="EMBL" id="MAYT01000029">
    <property type="protein sequence ID" value="OCA82760.1"/>
    <property type="molecule type" value="Genomic_DNA"/>
</dbReference>
<feature type="transmembrane region" description="Helical" evidence="2">
    <location>
        <begin position="249"/>
        <end position="266"/>
    </location>
</feature>
<keyword evidence="1" id="KW-0238">DNA-binding</keyword>
<evidence type="ECO:0000313" key="5">
    <source>
        <dbReference type="Proteomes" id="UP000092578"/>
    </source>
</evidence>
<dbReference type="SUPFAM" id="SSF47413">
    <property type="entry name" value="lambda repressor-like DNA-binding domains"/>
    <property type="match status" value="1"/>
</dbReference>
<feature type="transmembrane region" description="Helical" evidence="2">
    <location>
        <begin position="130"/>
        <end position="148"/>
    </location>
</feature>
<dbReference type="InterPro" id="IPR001387">
    <property type="entry name" value="Cro/C1-type_HTH"/>
</dbReference>
<organism evidence="4 5">
    <name type="scientific">Pseudobacillus wudalianchiensis</name>
    <dbReference type="NCBI Taxonomy" id="1743143"/>
    <lineage>
        <taxon>Bacteria</taxon>
        <taxon>Bacillati</taxon>
        <taxon>Bacillota</taxon>
        <taxon>Bacilli</taxon>
        <taxon>Bacillales</taxon>
        <taxon>Bacillaceae</taxon>
        <taxon>Pseudobacillus</taxon>
    </lineage>
</organism>
<evidence type="ECO:0000313" key="4">
    <source>
        <dbReference type="EMBL" id="OCA82760.1"/>
    </source>
</evidence>
<name>A0A1B9AFZ8_9BACI</name>
<dbReference type="Proteomes" id="UP000092578">
    <property type="component" value="Unassembled WGS sequence"/>
</dbReference>
<dbReference type="GO" id="GO:0003677">
    <property type="term" value="F:DNA binding"/>
    <property type="evidence" value="ECO:0007669"/>
    <property type="project" value="UniProtKB-KW"/>
</dbReference>
<dbReference type="Gene3D" id="1.10.260.40">
    <property type="entry name" value="lambda repressor-like DNA-binding domains"/>
    <property type="match status" value="1"/>
</dbReference>
<dbReference type="Pfam" id="PF01381">
    <property type="entry name" value="HTH_3"/>
    <property type="match status" value="1"/>
</dbReference>
<evidence type="ECO:0000256" key="1">
    <source>
        <dbReference type="ARBA" id="ARBA00023125"/>
    </source>
</evidence>
<dbReference type="PANTHER" id="PTHR46558:SF11">
    <property type="entry name" value="HTH-TYPE TRANSCRIPTIONAL REGULATOR XRE"/>
    <property type="match status" value="1"/>
</dbReference>
<dbReference type="AlphaFoldDB" id="A0A1B9AFZ8"/>
<feature type="transmembrane region" description="Helical" evidence="2">
    <location>
        <begin position="184"/>
        <end position="206"/>
    </location>
</feature>
<evidence type="ECO:0000256" key="2">
    <source>
        <dbReference type="SAM" id="Phobius"/>
    </source>
</evidence>
<protein>
    <recommendedName>
        <fullName evidence="3">HTH cro/C1-type domain-containing protein</fullName>
    </recommendedName>
</protein>
<feature type="transmembrane region" description="Helical" evidence="2">
    <location>
        <begin position="100"/>
        <end position="124"/>
    </location>
</feature>
<accession>A0A1B9AFZ8</accession>
<keyword evidence="2" id="KW-1133">Transmembrane helix</keyword>
<keyword evidence="2" id="KW-0472">Membrane</keyword>
<dbReference type="InterPro" id="IPR010982">
    <property type="entry name" value="Lambda_DNA-bd_dom_sf"/>
</dbReference>
<keyword evidence="5" id="KW-1185">Reference proteome</keyword>
<sequence length="276" mass="31007">MNSENMAAFIRERRKSKNMTQRELAERLNITDKAVSKWERGLSYPDISILSSLADILGVSVSELLNGERSAESSPELEIVETTLRYANKVTSNKRKSVDLIAKMTITVICLISILVCMICDVAVSGHLAWSPYPVASMIFVWLIITPLFHFKRNKVRKALFSLSIFIIPFLFALNQIMGGTKLLLPLGIPLSLIVVCYIWVIYLLFTTEKMTRWTLASISIVTGIPLGITIDSVISKFVNQPIMDVWDLLSYGTLVIAAMITFFIGRKGKQLEPRT</sequence>
<proteinExistence type="predicted"/>
<comment type="caution">
    <text evidence="4">The sequence shown here is derived from an EMBL/GenBank/DDBJ whole genome shotgun (WGS) entry which is preliminary data.</text>
</comment>
<keyword evidence="2" id="KW-0812">Transmembrane</keyword>
<feature type="domain" description="HTH cro/C1-type" evidence="3">
    <location>
        <begin position="10"/>
        <end position="64"/>
    </location>
</feature>
<dbReference type="PROSITE" id="PS50943">
    <property type="entry name" value="HTH_CROC1"/>
    <property type="match status" value="1"/>
</dbReference>
<feature type="transmembrane region" description="Helical" evidence="2">
    <location>
        <begin position="160"/>
        <end position="178"/>
    </location>
</feature>
<evidence type="ECO:0000259" key="3">
    <source>
        <dbReference type="PROSITE" id="PS50943"/>
    </source>
</evidence>
<dbReference type="SMART" id="SM00530">
    <property type="entry name" value="HTH_XRE"/>
    <property type="match status" value="1"/>
</dbReference>
<reference evidence="5" key="1">
    <citation type="submission" date="2016-05" db="EMBL/GenBank/DDBJ databases">
        <authorList>
            <person name="Liu B."/>
            <person name="Wang J."/>
            <person name="Zhu Y."/>
            <person name="Liu G."/>
            <person name="Chen Q."/>
            <person name="Chen Z."/>
            <person name="Lan J."/>
            <person name="Che J."/>
            <person name="Ge C."/>
            <person name="Shi H."/>
            <person name="Pan Z."/>
            <person name="Liu X."/>
        </authorList>
    </citation>
    <scope>NUCLEOTIDE SEQUENCE [LARGE SCALE GENOMIC DNA]</scope>
    <source>
        <strain evidence="5">FJAT-27215</strain>
    </source>
</reference>
<feature type="transmembrane region" description="Helical" evidence="2">
    <location>
        <begin position="213"/>
        <end position="229"/>
    </location>
</feature>
<dbReference type="PANTHER" id="PTHR46558">
    <property type="entry name" value="TRACRIPTIONAL REGULATORY PROTEIN-RELATED-RELATED"/>
    <property type="match status" value="1"/>
</dbReference>